<evidence type="ECO:0000259" key="4">
    <source>
        <dbReference type="PROSITE" id="PS51173"/>
    </source>
</evidence>
<evidence type="ECO:0000256" key="2">
    <source>
        <dbReference type="ARBA" id="ARBA00023326"/>
    </source>
</evidence>
<dbReference type="RefSeq" id="WP_359272334.1">
    <property type="nucleotide sequence ID" value="NZ_JBEZNA010000027.1"/>
</dbReference>
<organism evidence="5 6">
    <name type="scientific">Streptomyces chilikensis</name>
    <dbReference type="NCBI Taxonomy" id="1194079"/>
    <lineage>
        <taxon>Bacteria</taxon>
        <taxon>Bacillati</taxon>
        <taxon>Actinomycetota</taxon>
        <taxon>Actinomycetes</taxon>
        <taxon>Kitasatosporales</taxon>
        <taxon>Streptomycetaceae</taxon>
        <taxon>Streptomyces</taxon>
    </lineage>
</organism>
<dbReference type="InterPro" id="IPR008965">
    <property type="entry name" value="CBM2/CBM3_carb-bd_dom_sf"/>
</dbReference>
<dbReference type="EMBL" id="JBEZNA010000027">
    <property type="protein sequence ID" value="MEU9578353.1"/>
    <property type="molecule type" value="Genomic_DNA"/>
</dbReference>
<name>A0ABV3EQ68_9ACTN</name>
<dbReference type="SMART" id="SM00637">
    <property type="entry name" value="CBD_II"/>
    <property type="match status" value="1"/>
</dbReference>
<proteinExistence type="predicted"/>
<dbReference type="Pfam" id="PF00553">
    <property type="entry name" value="CBM_2"/>
    <property type="match status" value="1"/>
</dbReference>
<dbReference type="Gene3D" id="2.60.40.290">
    <property type="match status" value="1"/>
</dbReference>
<gene>
    <name evidence="5" type="ORF">AB0D95_14005</name>
</gene>
<dbReference type="SUPFAM" id="SSF49384">
    <property type="entry name" value="Carbohydrate-binding domain"/>
    <property type="match status" value="1"/>
</dbReference>
<protein>
    <submittedName>
        <fullName evidence="5">Cellulose binding domain-containing protein</fullName>
    </submittedName>
</protein>
<evidence type="ECO:0000313" key="5">
    <source>
        <dbReference type="EMBL" id="MEU9578353.1"/>
    </source>
</evidence>
<keyword evidence="2" id="KW-0119">Carbohydrate metabolism</keyword>
<feature type="region of interest" description="Disordered" evidence="3">
    <location>
        <begin position="51"/>
        <end position="84"/>
    </location>
</feature>
<feature type="compositionally biased region" description="Gly residues" evidence="3">
    <location>
        <begin position="70"/>
        <end position="82"/>
    </location>
</feature>
<comment type="caution">
    <text evidence="5">The sequence shown here is derived from an EMBL/GenBank/DDBJ whole genome shotgun (WGS) entry which is preliminary data.</text>
</comment>
<evidence type="ECO:0000256" key="3">
    <source>
        <dbReference type="SAM" id="MobiDB-lite"/>
    </source>
</evidence>
<keyword evidence="6" id="KW-1185">Reference proteome</keyword>
<feature type="region of interest" description="Disordered" evidence="3">
    <location>
        <begin position="1"/>
        <end position="26"/>
    </location>
</feature>
<dbReference type="PROSITE" id="PS51173">
    <property type="entry name" value="CBM2"/>
    <property type="match status" value="1"/>
</dbReference>
<keyword evidence="1" id="KW-0732">Signal</keyword>
<evidence type="ECO:0000256" key="1">
    <source>
        <dbReference type="ARBA" id="ARBA00022729"/>
    </source>
</evidence>
<keyword evidence="2" id="KW-0624">Polysaccharide degradation</keyword>
<accession>A0ABV3EQ68</accession>
<evidence type="ECO:0000313" key="6">
    <source>
        <dbReference type="Proteomes" id="UP001551584"/>
    </source>
</evidence>
<sequence>MRRARSRTGPTSRTAPTAPRVRSGTPIQQSINAFLRNSGSGPGVFRVAPAKAGGLSGRRDWTTPALADGGTSGGTTTGGTPGAGCAATHRTVNSRPGGHQGEVTVRNNGTGTISGWSVGMTPGSGRTVTGLRNGVHTGTSGSATVRNNQWNGTLGAGAGVTSGYTANGGSTAPTGLTCTAP</sequence>
<feature type="domain" description="CBM2" evidence="4">
    <location>
        <begin position="78"/>
        <end position="181"/>
    </location>
</feature>
<dbReference type="InterPro" id="IPR012291">
    <property type="entry name" value="CBM2_carb-bd_dom_sf"/>
</dbReference>
<reference evidence="5 6" key="1">
    <citation type="submission" date="2024-06" db="EMBL/GenBank/DDBJ databases">
        <title>The Natural Products Discovery Center: Release of the First 8490 Sequenced Strains for Exploring Actinobacteria Biosynthetic Diversity.</title>
        <authorList>
            <person name="Kalkreuter E."/>
            <person name="Kautsar S.A."/>
            <person name="Yang D."/>
            <person name="Bader C.D."/>
            <person name="Teijaro C.N."/>
            <person name="Fluegel L."/>
            <person name="Davis C.M."/>
            <person name="Simpson J.R."/>
            <person name="Lauterbach L."/>
            <person name="Steele A.D."/>
            <person name="Gui C."/>
            <person name="Meng S."/>
            <person name="Li G."/>
            <person name="Viehrig K."/>
            <person name="Ye F."/>
            <person name="Su P."/>
            <person name="Kiefer A.F."/>
            <person name="Nichols A."/>
            <person name="Cepeda A.J."/>
            <person name="Yan W."/>
            <person name="Fan B."/>
            <person name="Jiang Y."/>
            <person name="Adhikari A."/>
            <person name="Zheng C.-J."/>
            <person name="Schuster L."/>
            <person name="Cowan T.M."/>
            <person name="Smanski M.J."/>
            <person name="Chevrette M.G."/>
            <person name="De Carvalho L.P.S."/>
            <person name="Shen B."/>
        </authorList>
    </citation>
    <scope>NUCLEOTIDE SEQUENCE [LARGE SCALE GENOMIC DNA]</scope>
    <source>
        <strain evidence="5 6">NPDC048117</strain>
    </source>
</reference>
<dbReference type="InterPro" id="IPR001919">
    <property type="entry name" value="CBD2"/>
</dbReference>
<dbReference type="Proteomes" id="UP001551584">
    <property type="component" value="Unassembled WGS sequence"/>
</dbReference>